<dbReference type="EMBL" id="RFFI01000087">
    <property type="protein sequence ID" value="RMI06920.1"/>
    <property type="molecule type" value="Genomic_DNA"/>
</dbReference>
<reference evidence="5 6" key="1">
    <citation type="submission" date="2018-10" db="EMBL/GenBank/DDBJ databases">
        <title>Isolation, diversity and antifungal activity of actinobacteria from wheat.</title>
        <authorList>
            <person name="Han C."/>
        </authorList>
    </citation>
    <scope>NUCLEOTIDE SEQUENCE [LARGE SCALE GENOMIC DNA]</scope>
    <source>
        <strain evidence="5 6">NEAU-YY56</strain>
    </source>
</reference>
<gene>
    <name evidence="5" type="ORF">EBM89_14640</name>
</gene>
<dbReference type="PANTHER" id="PTHR43790:SF8">
    <property type="entry name" value="SUGAR ABC TRANSPORTER ATP-BINDING PROTEIN"/>
    <property type="match status" value="1"/>
</dbReference>
<dbReference type="InterPro" id="IPR050107">
    <property type="entry name" value="ABC_carbohydrate_import_ATPase"/>
</dbReference>
<dbReference type="InterPro" id="IPR003439">
    <property type="entry name" value="ABC_transporter-like_ATP-bd"/>
</dbReference>
<dbReference type="Proteomes" id="UP000269289">
    <property type="component" value="Unassembled WGS sequence"/>
</dbReference>
<accession>A0A3M2J4T0</accession>
<evidence type="ECO:0000313" key="5">
    <source>
        <dbReference type="EMBL" id="RMI06920.1"/>
    </source>
</evidence>
<evidence type="ECO:0000313" key="6">
    <source>
        <dbReference type="Proteomes" id="UP000269289"/>
    </source>
</evidence>
<evidence type="ECO:0000256" key="3">
    <source>
        <dbReference type="SAM" id="MobiDB-lite"/>
    </source>
</evidence>
<comment type="caution">
    <text evidence="5">The sequence shown here is derived from an EMBL/GenBank/DDBJ whole genome shotgun (WGS) entry which is preliminary data.</text>
</comment>
<evidence type="ECO:0000256" key="1">
    <source>
        <dbReference type="ARBA" id="ARBA00022741"/>
    </source>
</evidence>
<organism evidence="5 6">
    <name type="scientific">Cellulomonas triticagri</name>
    <dbReference type="NCBI Taxonomy" id="2483352"/>
    <lineage>
        <taxon>Bacteria</taxon>
        <taxon>Bacillati</taxon>
        <taxon>Actinomycetota</taxon>
        <taxon>Actinomycetes</taxon>
        <taxon>Micrococcales</taxon>
        <taxon>Cellulomonadaceae</taxon>
        <taxon>Cellulomonas</taxon>
    </lineage>
</organism>
<keyword evidence="2 5" id="KW-0067">ATP-binding</keyword>
<sequence length="294" mass="31188">MTGDGTQQGRSGGGRVSSSHDVARQTQDGTAGGRTEARTTTPVLSVRGVSRNYGAVRALVDVDLDIHPHEVVAIVGDIGAGKSTLARVMSGALAPDTGTIELDGRPVTMPSTRDARAHGVAAVFQDLALCENLDVVQNLFLGQELRRAGMLDERRMERRAWELMNQLAARVPSVRAPVRALSGGQRQAVAVARSLVGDPRVVIMDEPLASLGISQTAEVLNMVERLRESGLGVVMISHSMVDVQAVADRIVVLRLGRINGDFDAQHASYEDLIAAITGITPTGRTPRRPGPDGV</sequence>
<dbReference type="InterPro" id="IPR003593">
    <property type="entry name" value="AAA+_ATPase"/>
</dbReference>
<dbReference type="InterPro" id="IPR017871">
    <property type="entry name" value="ABC_transporter-like_CS"/>
</dbReference>
<dbReference type="CDD" id="cd03216">
    <property type="entry name" value="ABC_Carb_Monos_I"/>
    <property type="match status" value="1"/>
</dbReference>
<proteinExistence type="predicted"/>
<feature type="region of interest" description="Disordered" evidence="3">
    <location>
        <begin position="1"/>
        <end position="43"/>
    </location>
</feature>
<dbReference type="AlphaFoldDB" id="A0A3M2J4T0"/>
<dbReference type="PROSITE" id="PS50893">
    <property type="entry name" value="ABC_TRANSPORTER_2"/>
    <property type="match status" value="1"/>
</dbReference>
<dbReference type="PROSITE" id="PS00211">
    <property type="entry name" value="ABC_TRANSPORTER_1"/>
    <property type="match status" value="1"/>
</dbReference>
<dbReference type="SUPFAM" id="SSF52540">
    <property type="entry name" value="P-loop containing nucleoside triphosphate hydrolases"/>
    <property type="match status" value="1"/>
</dbReference>
<keyword evidence="6" id="KW-1185">Reference proteome</keyword>
<protein>
    <submittedName>
        <fullName evidence="5">Sugar ABC transporter ATP-binding protein</fullName>
    </submittedName>
</protein>
<keyword evidence="1" id="KW-0547">Nucleotide-binding</keyword>
<dbReference type="GO" id="GO:0005524">
    <property type="term" value="F:ATP binding"/>
    <property type="evidence" value="ECO:0007669"/>
    <property type="project" value="UniProtKB-KW"/>
</dbReference>
<dbReference type="GO" id="GO:0016887">
    <property type="term" value="F:ATP hydrolysis activity"/>
    <property type="evidence" value="ECO:0007669"/>
    <property type="project" value="InterPro"/>
</dbReference>
<dbReference type="PANTHER" id="PTHR43790">
    <property type="entry name" value="CARBOHYDRATE TRANSPORT ATP-BINDING PROTEIN MG119-RELATED"/>
    <property type="match status" value="1"/>
</dbReference>
<evidence type="ECO:0000256" key="2">
    <source>
        <dbReference type="ARBA" id="ARBA00022840"/>
    </source>
</evidence>
<name>A0A3M2J4T0_9CELL</name>
<evidence type="ECO:0000259" key="4">
    <source>
        <dbReference type="PROSITE" id="PS50893"/>
    </source>
</evidence>
<dbReference type="OrthoDB" id="7875923at2"/>
<dbReference type="Pfam" id="PF00005">
    <property type="entry name" value="ABC_tran"/>
    <property type="match status" value="1"/>
</dbReference>
<dbReference type="InterPro" id="IPR027417">
    <property type="entry name" value="P-loop_NTPase"/>
</dbReference>
<dbReference type="Gene3D" id="3.40.50.300">
    <property type="entry name" value="P-loop containing nucleotide triphosphate hydrolases"/>
    <property type="match status" value="1"/>
</dbReference>
<dbReference type="SMART" id="SM00382">
    <property type="entry name" value="AAA"/>
    <property type="match status" value="1"/>
</dbReference>
<feature type="domain" description="ABC transporter" evidence="4">
    <location>
        <begin position="44"/>
        <end position="280"/>
    </location>
</feature>